<organism evidence="4 5">
    <name type="scientific">Lactuca sativa</name>
    <name type="common">Garden lettuce</name>
    <dbReference type="NCBI Taxonomy" id="4236"/>
    <lineage>
        <taxon>Eukaryota</taxon>
        <taxon>Viridiplantae</taxon>
        <taxon>Streptophyta</taxon>
        <taxon>Embryophyta</taxon>
        <taxon>Tracheophyta</taxon>
        <taxon>Spermatophyta</taxon>
        <taxon>Magnoliopsida</taxon>
        <taxon>eudicotyledons</taxon>
        <taxon>Gunneridae</taxon>
        <taxon>Pentapetalae</taxon>
        <taxon>asterids</taxon>
        <taxon>campanulids</taxon>
        <taxon>Asterales</taxon>
        <taxon>Asteraceae</taxon>
        <taxon>Cichorioideae</taxon>
        <taxon>Cichorieae</taxon>
        <taxon>Lactucinae</taxon>
        <taxon>Lactuca</taxon>
    </lineage>
</organism>
<dbReference type="InterPro" id="IPR006578">
    <property type="entry name" value="MADF-dom"/>
</dbReference>
<evidence type="ECO:0000313" key="4">
    <source>
        <dbReference type="EMBL" id="KAJ0214286.1"/>
    </source>
</evidence>
<feature type="region of interest" description="Disordered" evidence="1">
    <location>
        <begin position="135"/>
        <end position="164"/>
    </location>
</feature>
<protein>
    <recommendedName>
        <fullName evidence="6">Myb-like domain-containing protein</fullName>
    </recommendedName>
</protein>
<dbReference type="InterPro" id="IPR044822">
    <property type="entry name" value="Myb_DNA-bind_4"/>
</dbReference>
<dbReference type="Proteomes" id="UP000235145">
    <property type="component" value="Unassembled WGS sequence"/>
</dbReference>
<dbReference type="Pfam" id="PF13837">
    <property type="entry name" value="Myb_DNA-bind_4"/>
    <property type="match status" value="1"/>
</dbReference>
<feature type="compositionally biased region" description="Low complexity" evidence="1">
    <location>
        <begin position="1"/>
        <end position="10"/>
    </location>
</feature>
<evidence type="ECO:0000259" key="3">
    <source>
        <dbReference type="PROSITE" id="PS51029"/>
    </source>
</evidence>
<evidence type="ECO:0000313" key="5">
    <source>
        <dbReference type="Proteomes" id="UP000235145"/>
    </source>
</evidence>
<feature type="domain" description="Myb-like" evidence="2">
    <location>
        <begin position="40"/>
        <end position="102"/>
    </location>
</feature>
<dbReference type="InterPro" id="IPR001005">
    <property type="entry name" value="SANT/Myb"/>
</dbReference>
<accession>A0A9R1W136</accession>
<dbReference type="Gramene" id="rna-gnl|WGS:NBSK|LSAT_4X40001_mrna">
    <property type="protein sequence ID" value="cds-PLY70806.1"/>
    <property type="gene ID" value="gene-LSAT_4X40001"/>
</dbReference>
<feature type="domain" description="MADF" evidence="3">
    <location>
        <begin position="28"/>
        <end position="139"/>
    </location>
</feature>
<name>A0A9R1W136_LACSA</name>
<feature type="compositionally biased region" description="Acidic residues" evidence="1">
    <location>
        <begin position="147"/>
        <end position="158"/>
    </location>
</feature>
<dbReference type="SMART" id="SM00595">
    <property type="entry name" value="MADF"/>
    <property type="match status" value="1"/>
</dbReference>
<evidence type="ECO:0000259" key="2">
    <source>
        <dbReference type="PROSITE" id="PS50090"/>
    </source>
</evidence>
<proteinExistence type="predicted"/>
<evidence type="ECO:0008006" key="6">
    <source>
        <dbReference type="Google" id="ProtNLM"/>
    </source>
</evidence>
<keyword evidence="5" id="KW-1185">Reference proteome</keyword>
<dbReference type="Gene3D" id="1.10.10.60">
    <property type="entry name" value="Homeodomain-like"/>
    <property type="match status" value="1"/>
</dbReference>
<evidence type="ECO:0000256" key="1">
    <source>
        <dbReference type="SAM" id="MobiDB-lite"/>
    </source>
</evidence>
<dbReference type="PANTHER" id="PTHR31307">
    <property type="entry name" value="TRIHELIX TRANSCRIPTION FACTOR ASIL2"/>
    <property type="match status" value="1"/>
</dbReference>
<dbReference type="AlphaFoldDB" id="A0A9R1W136"/>
<feature type="region of interest" description="Disordered" evidence="1">
    <location>
        <begin position="1"/>
        <end position="39"/>
    </location>
</feature>
<comment type="caution">
    <text evidence="4">The sequence shown here is derived from an EMBL/GenBank/DDBJ whole genome shotgun (WGS) entry which is preliminary data.</text>
</comment>
<gene>
    <name evidence="4" type="ORF">LSAT_V11C400172660</name>
</gene>
<dbReference type="PANTHER" id="PTHR31307:SF49">
    <property type="entry name" value="ALCOHOL DEHYDROGENASE TRANSCRIPTION FACTOR MYB_SANT-LIKE FAMILY PROTEIN"/>
    <property type="match status" value="1"/>
</dbReference>
<dbReference type="EMBL" id="NBSK02000004">
    <property type="protein sequence ID" value="KAJ0214286.1"/>
    <property type="molecule type" value="Genomic_DNA"/>
</dbReference>
<dbReference type="FunFam" id="1.10.10.60:FF:000152">
    <property type="entry name" value="Trihelix transcription factor ASIL2"/>
    <property type="match status" value="1"/>
</dbReference>
<dbReference type="OrthoDB" id="1901794at2759"/>
<dbReference type="PROSITE" id="PS51029">
    <property type="entry name" value="MADF"/>
    <property type="match status" value="1"/>
</dbReference>
<dbReference type="PROSITE" id="PS50090">
    <property type="entry name" value="MYB_LIKE"/>
    <property type="match status" value="1"/>
</dbReference>
<reference evidence="4 5" key="1">
    <citation type="journal article" date="2017" name="Nat. Commun.">
        <title>Genome assembly with in vitro proximity ligation data and whole-genome triplication in lettuce.</title>
        <authorList>
            <person name="Reyes-Chin-Wo S."/>
            <person name="Wang Z."/>
            <person name="Yang X."/>
            <person name="Kozik A."/>
            <person name="Arikit S."/>
            <person name="Song C."/>
            <person name="Xia L."/>
            <person name="Froenicke L."/>
            <person name="Lavelle D.O."/>
            <person name="Truco M.J."/>
            <person name="Xia R."/>
            <person name="Zhu S."/>
            <person name="Xu C."/>
            <person name="Xu H."/>
            <person name="Xu X."/>
            <person name="Cox K."/>
            <person name="Korf I."/>
            <person name="Meyers B.C."/>
            <person name="Michelmore R.W."/>
        </authorList>
    </citation>
    <scope>NUCLEOTIDE SEQUENCE [LARGE SCALE GENOMIC DNA]</scope>
    <source>
        <strain evidence="5">cv. Salinas</strain>
        <tissue evidence="4">Seedlings</tissue>
    </source>
</reference>
<dbReference type="InterPro" id="IPR044823">
    <property type="entry name" value="ASIL1/2-like"/>
</dbReference>
<sequence length="356" mass="40011">MTSSHSPSSSQDPTNPTPILLAAPPQTSTASSRRLPPPCWSQDETAALIDAYRDKWYSLRRGNLRASHWQEVADDVANRCPLSSGIPQKTSIQCRHKMEKLRKRYRAEIQRAAATPKGHRYPSSWVHFKRMDLMEKGSSSSDPDAMNQDEDDEEEGDRDVDNQDGLLLYPRGIKQDIPLPPHQRFYSSIDNGTGHLNGNENGFRIKIPGRANTAAVPPPSAGMNMYNNNNSAYDDYPPPVKSNYGLGKGLRDGYAKGGFGIGKDRGGGIKRREEVTGNSNNPVEDMVTAIKMLGDGFMRIERMKMDMARELESMRMEMEMKRTEMILDSQQRLVDSFSKAVFEKNKKLKRMPTPES</sequence>